<dbReference type="EMBL" id="JAKKFD010000044">
    <property type="protein sequence ID" value="MCG5446113.1"/>
    <property type="molecule type" value="Genomic_DNA"/>
</dbReference>
<keyword evidence="2" id="KW-1185">Reference proteome</keyword>
<protein>
    <submittedName>
        <fullName evidence="1">Beta family protein</fullName>
    </submittedName>
</protein>
<proteinExistence type="predicted"/>
<comment type="caution">
    <text evidence="1">The sequence shown here is derived from an EMBL/GenBank/DDBJ whole genome shotgun (WGS) entry which is preliminary data.</text>
</comment>
<name>A0ABS9N8S6_9ACTN</name>
<gene>
    <name evidence="1" type="ORF">NIE79_004678</name>
</gene>
<organism evidence="1 2">
    <name type="scientific">Micromonospora trifolii</name>
    <dbReference type="NCBI Taxonomy" id="2911208"/>
    <lineage>
        <taxon>Bacteria</taxon>
        <taxon>Bacillati</taxon>
        <taxon>Actinomycetota</taxon>
        <taxon>Actinomycetes</taxon>
        <taxon>Micromonosporales</taxon>
        <taxon>Micromonosporaceae</taxon>
        <taxon>Micromonospora</taxon>
    </lineage>
</organism>
<evidence type="ECO:0000313" key="1">
    <source>
        <dbReference type="EMBL" id="MCG5446113.1"/>
    </source>
</evidence>
<dbReference type="Pfam" id="PF14350">
    <property type="entry name" value="Beta_protein"/>
    <property type="match status" value="1"/>
</dbReference>
<dbReference type="RefSeq" id="WP_238681045.1">
    <property type="nucleotide sequence ID" value="NZ_JAKKFD010000044.1"/>
</dbReference>
<dbReference type="Proteomes" id="UP001201629">
    <property type="component" value="Unassembled WGS sequence"/>
</dbReference>
<accession>A0ABS9N8S6</accession>
<dbReference type="InterPro" id="IPR025683">
    <property type="entry name" value="Protein_beta"/>
</dbReference>
<sequence>MFEVRSERDLTRVEPVVRKCVSWAQRYPWRSITVASGAMSPSISHLPVHMPAALRRWDLQLWQRVQDLGIQYADYAIAHPGMAGAAWRPMPSLRYSDDEVWWIYRRPHDAANRHAMYDLCKELVSSDHWPTQGRDFSWGDHQIAARADGAGGPGNAASWRAWTTSHHLAQVMDQLGRSGYTDLRANS</sequence>
<reference evidence="1 2" key="1">
    <citation type="submission" date="2022-01" db="EMBL/GenBank/DDBJ databases">
        <authorList>
            <person name="Riesco R."/>
            <person name="Trujillo M.E."/>
        </authorList>
    </citation>
    <scope>NUCLEOTIDE SEQUENCE [LARGE SCALE GENOMIC DNA]</scope>
    <source>
        <strain evidence="1 2">NIE79</strain>
    </source>
</reference>
<evidence type="ECO:0000313" key="2">
    <source>
        <dbReference type="Proteomes" id="UP001201629"/>
    </source>
</evidence>